<comment type="cofactor">
    <cofactor evidence="5">
        <name>pyridoxal 5'-phosphate</name>
        <dbReference type="ChEBI" id="CHEBI:597326"/>
    </cofactor>
    <text evidence="5">Binds 1 pyridoxal phosphate per subunit.</text>
</comment>
<dbReference type="PANTHER" id="PTHR11986:SF79">
    <property type="entry name" value="ACETYLORNITHINE AMINOTRANSFERASE, MITOCHONDRIAL"/>
    <property type="match status" value="1"/>
</dbReference>
<feature type="binding site" evidence="5">
    <location>
        <position position="279"/>
    </location>
    <ligand>
        <name>pyridoxal 5'-phosphate</name>
        <dbReference type="ChEBI" id="CHEBI:597326"/>
    </ligand>
</feature>
<dbReference type="NCBIfam" id="NF002325">
    <property type="entry name" value="PRK01278.1"/>
    <property type="match status" value="1"/>
</dbReference>
<dbReference type="EMBL" id="JADIMU010000006">
    <property type="protein sequence ID" value="MBO8442300.1"/>
    <property type="molecule type" value="Genomic_DNA"/>
</dbReference>
<dbReference type="SUPFAM" id="SSF53383">
    <property type="entry name" value="PLP-dependent transferases"/>
    <property type="match status" value="1"/>
</dbReference>
<dbReference type="InterPro" id="IPR049704">
    <property type="entry name" value="Aminotrans_3_PPA_site"/>
</dbReference>
<dbReference type="GO" id="GO:0042802">
    <property type="term" value="F:identical protein binding"/>
    <property type="evidence" value="ECO:0007669"/>
    <property type="project" value="TreeGrafter"/>
</dbReference>
<accession>A0A9D9E8R5</accession>
<dbReference type="PROSITE" id="PS00600">
    <property type="entry name" value="AA_TRANSFER_CLASS_3"/>
    <property type="match status" value="1"/>
</dbReference>
<organism evidence="6 7">
    <name type="scientific">Candidatus Aphodenecus pullistercoris</name>
    <dbReference type="NCBI Taxonomy" id="2840669"/>
    <lineage>
        <taxon>Bacteria</taxon>
        <taxon>Pseudomonadati</taxon>
        <taxon>Spirochaetota</taxon>
        <taxon>Spirochaetia</taxon>
        <taxon>Spirochaetales</taxon>
        <taxon>Candidatus Aphodenecus</taxon>
    </lineage>
</organism>
<comment type="subcellular location">
    <subcellularLocation>
        <location evidence="5">Cytoplasm</location>
    </subcellularLocation>
</comment>
<reference evidence="6" key="2">
    <citation type="journal article" date="2021" name="PeerJ">
        <title>Extensive microbial diversity within the chicken gut microbiome revealed by metagenomics and culture.</title>
        <authorList>
            <person name="Gilroy R."/>
            <person name="Ravi A."/>
            <person name="Getino M."/>
            <person name="Pursley I."/>
            <person name="Horton D.L."/>
            <person name="Alikhan N.F."/>
            <person name="Baker D."/>
            <person name="Gharbi K."/>
            <person name="Hall N."/>
            <person name="Watson M."/>
            <person name="Adriaenssens E.M."/>
            <person name="Foster-Nyarko E."/>
            <person name="Jarju S."/>
            <person name="Secka A."/>
            <person name="Antonio M."/>
            <person name="Oren A."/>
            <person name="Chaudhuri R.R."/>
            <person name="La Ragione R."/>
            <person name="Hildebrand F."/>
            <person name="Pallen M.J."/>
        </authorList>
    </citation>
    <scope>NUCLEOTIDE SEQUENCE</scope>
    <source>
        <strain evidence="6">11167</strain>
    </source>
</reference>
<feature type="binding site" evidence="5">
    <location>
        <begin position="221"/>
        <end position="224"/>
    </location>
    <ligand>
        <name>pyridoxal 5'-phosphate</name>
        <dbReference type="ChEBI" id="CHEBI:597326"/>
    </ligand>
</feature>
<dbReference type="FunFam" id="3.40.640.10:FF:000004">
    <property type="entry name" value="Acetylornithine aminotransferase"/>
    <property type="match status" value="1"/>
</dbReference>
<evidence type="ECO:0000256" key="1">
    <source>
        <dbReference type="ARBA" id="ARBA00022576"/>
    </source>
</evidence>
<proteinExistence type="inferred from homology"/>
<dbReference type="EC" id="2.6.1.11" evidence="5"/>
<comment type="similarity">
    <text evidence="5">Belongs to the class-III pyridoxal-phosphate-dependent aminotransferase family. ArgD subfamily.</text>
</comment>
<feature type="binding site" evidence="5">
    <location>
        <begin position="106"/>
        <end position="107"/>
    </location>
    <ligand>
        <name>pyridoxal 5'-phosphate</name>
        <dbReference type="ChEBI" id="CHEBI:597326"/>
    </ligand>
</feature>
<reference evidence="6" key="1">
    <citation type="submission" date="2020-10" db="EMBL/GenBank/DDBJ databases">
        <authorList>
            <person name="Gilroy R."/>
        </authorList>
    </citation>
    <scope>NUCLEOTIDE SEQUENCE</scope>
    <source>
        <strain evidence="6">11167</strain>
    </source>
</reference>
<dbReference type="PANTHER" id="PTHR11986">
    <property type="entry name" value="AMINOTRANSFERASE CLASS III"/>
    <property type="match status" value="1"/>
</dbReference>
<dbReference type="Pfam" id="PF00202">
    <property type="entry name" value="Aminotran_3"/>
    <property type="match status" value="1"/>
</dbReference>
<dbReference type="GO" id="GO:0006526">
    <property type="term" value="P:L-arginine biosynthetic process"/>
    <property type="evidence" value="ECO:0007669"/>
    <property type="project" value="UniProtKB-UniRule"/>
</dbReference>
<feature type="binding site" evidence="5">
    <location>
        <position position="278"/>
    </location>
    <ligand>
        <name>N(2)-acetyl-L-ornithine</name>
        <dbReference type="ChEBI" id="CHEBI:57805"/>
    </ligand>
</feature>
<evidence type="ECO:0000256" key="5">
    <source>
        <dbReference type="HAMAP-Rule" id="MF_01107"/>
    </source>
</evidence>
<dbReference type="Gene3D" id="3.90.1150.10">
    <property type="entry name" value="Aspartate Aminotransferase, domain 1"/>
    <property type="match status" value="1"/>
</dbReference>
<dbReference type="GO" id="GO:0030170">
    <property type="term" value="F:pyridoxal phosphate binding"/>
    <property type="evidence" value="ECO:0007669"/>
    <property type="project" value="InterPro"/>
</dbReference>
<dbReference type="HAMAP" id="MF_01107">
    <property type="entry name" value="ArgD_aminotrans_3"/>
    <property type="match status" value="1"/>
</dbReference>
<feature type="binding site" evidence="5">
    <location>
        <position position="139"/>
    </location>
    <ligand>
        <name>N(2)-acetyl-L-ornithine</name>
        <dbReference type="ChEBI" id="CHEBI:57805"/>
    </ligand>
</feature>
<dbReference type="InterPro" id="IPR015421">
    <property type="entry name" value="PyrdxlP-dep_Trfase_major"/>
</dbReference>
<dbReference type="AlphaFoldDB" id="A0A9D9E8R5"/>
<keyword evidence="2 5" id="KW-0028">Amino-acid biosynthesis</keyword>
<evidence type="ECO:0000256" key="3">
    <source>
        <dbReference type="ARBA" id="ARBA00022679"/>
    </source>
</evidence>
<keyword evidence="1 5" id="KW-0032">Aminotransferase</keyword>
<name>A0A9D9E8R5_9SPIR</name>
<dbReference type="Proteomes" id="UP000823633">
    <property type="component" value="Unassembled WGS sequence"/>
</dbReference>
<keyword evidence="3 5" id="KW-0808">Transferase</keyword>
<dbReference type="PIRSF" id="PIRSF000521">
    <property type="entry name" value="Transaminase_4ab_Lys_Orn"/>
    <property type="match status" value="1"/>
</dbReference>
<keyword evidence="5" id="KW-0055">Arginine biosynthesis</keyword>
<dbReference type="Gene3D" id="3.40.640.10">
    <property type="entry name" value="Type I PLP-dependent aspartate aminotransferase-like (Major domain)"/>
    <property type="match status" value="1"/>
</dbReference>
<comment type="pathway">
    <text evidence="5">Amino-acid biosynthesis; L-arginine biosynthesis; N(2)-acetyl-L-ornithine from L-glutamate: step 4/4.</text>
</comment>
<keyword evidence="4 5" id="KW-0663">Pyridoxal phosphate</keyword>
<comment type="catalytic activity">
    <reaction evidence="5">
        <text>N(2)-acetyl-L-ornithine + 2-oxoglutarate = N-acetyl-L-glutamate 5-semialdehyde + L-glutamate</text>
        <dbReference type="Rhea" id="RHEA:18049"/>
        <dbReference type="ChEBI" id="CHEBI:16810"/>
        <dbReference type="ChEBI" id="CHEBI:29123"/>
        <dbReference type="ChEBI" id="CHEBI:29985"/>
        <dbReference type="ChEBI" id="CHEBI:57805"/>
        <dbReference type="EC" id="2.6.1.11"/>
    </reaction>
</comment>
<evidence type="ECO:0000313" key="7">
    <source>
        <dbReference type="Proteomes" id="UP000823633"/>
    </source>
</evidence>
<dbReference type="GO" id="GO:0003992">
    <property type="term" value="F:N2-acetyl-L-ornithine:2-oxoglutarate 5-aminotransferase activity"/>
    <property type="evidence" value="ECO:0007669"/>
    <property type="project" value="UniProtKB-UniRule"/>
</dbReference>
<dbReference type="InterPro" id="IPR015424">
    <property type="entry name" value="PyrdxlP-dep_Trfase"/>
</dbReference>
<dbReference type="InterPro" id="IPR005814">
    <property type="entry name" value="Aminotrans_3"/>
</dbReference>
<gene>
    <name evidence="5" type="primary">argD</name>
    <name evidence="6" type="ORF">IAC42_00860</name>
</gene>
<dbReference type="GO" id="GO:0005737">
    <property type="term" value="C:cytoplasm"/>
    <property type="evidence" value="ECO:0007669"/>
    <property type="project" value="UniProtKB-SubCell"/>
</dbReference>
<sequence length="394" mass="42276">MTNEQIVALAKANYMDNYAQYPIAISHGKGTVLWDEDGASYLDFVAGIAVNALGYGDEDEKEALLKVVEDGVLHTSNLYYNRHAVNAASLLNRLAGSKQVFFCNSGAEANEAALKLARKRGSAKGKTRIISFNHSFHGRTYGAVTLTGQEKYHKGFAPMVPDVLYADYNDLASVEALMDDSIAAIFVEPLQGEGGIIVAEQSFLEGLRKLCDEHDALLVFDEVQCGMGRTGRPFCFQHYGVQPDVLSLAKALGGGLPMGATLAFERAQGVFSPGDHASTFGGNVAAAALAEVVLSKLEALSAEVDVKGRYFRGKLEELKGRHPDKVVDVRGLGFMQALDLSVSVRTVVEKCMSKGLLVTSAGYTVLRFVPPLVASTADIDKAVAIVDEVLGEDF</sequence>
<dbReference type="CDD" id="cd00610">
    <property type="entry name" value="OAT_like"/>
    <property type="match status" value="1"/>
</dbReference>
<feature type="binding site" evidence="5">
    <location>
        <position position="136"/>
    </location>
    <ligand>
        <name>pyridoxal 5'-phosphate</name>
        <dbReference type="ChEBI" id="CHEBI:597326"/>
    </ligand>
</feature>
<evidence type="ECO:0000256" key="2">
    <source>
        <dbReference type="ARBA" id="ARBA00022605"/>
    </source>
</evidence>
<dbReference type="InterPro" id="IPR015422">
    <property type="entry name" value="PyrdxlP-dep_Trfase_small"/>
</dbReference>
<protein>
    <recommendedName>
        <fullName evidence="5">Acetylornithine aminotransferase</fullName>
        <shortName evidence="5">ACOAT</shortName>
        <ecNumber evidence="5">2.6.1.11</ecNumber>
    </recommendedName>
</protein>
<evidence type="ECO:0000313" key="6">
    <source>
        <dbReference type="EMBL" id="MBO8442300.1"/>
    </source>
</evidence>
<evidence type="ECO:0000256" key="4">
    <source>
        <dbReference type="ARBA" id="ARBA00022898"/>
    </source>
</evidence>
<feature type="modified residue" description="N6-(pyridoxal phosphate)lysine" evidence="5">
    <location>
        <position position="250"/>
    </location>
</feature>
<keyword evidence="5" id="KW-0963">Cytoplasm</keyword>
<comment type="caution">
    <text evidence="6">The sequence shown here is derived from an EMBL/GenBank/DDBJ whole genome shotgun (WGS) entry which is preliminary data.</text>
</comment>
<comment type="miscellaneous">
    <text evidence="5">May also have succinyldiaminopimelate aminotransferase activity, thus carrying out the corresponding step in lysine biosynthesis.</text>
</comment>
<dbReference type="InterPro" id="IPR004636">
    <property type="entry name" value="AcOrn/SuccOrn_fam"/>
</dbReference>
<dbReference type="InterPro" id="IPR050103">
    <property type="entry name" value="Class-III_PLP-dep_AT"/>
</dbReference>
<comment type="subunit">
    <text evidence="5">Homodimer.</text>
</comment>
<dbReference type="NCBIfam" id="TIGR00707">
    <property type="entry name" value="argD"/>
    <property type="match status" value="1"/>
</dbReference>